<dbReference type="PROSITE" id="PS00018">
    <property type="entry name" value="EF_HAND_1"/>
    <property type="match status" value="1"/>
</dbReference>
<dbReference type="InterPro" id="IPR029041">
    <property type="entry name" value="FAD-linked_oxidoreductase-like"/>
</dbReference>
<evidence type="ECO:0000313" key="8">
    <source>
        <dbReference type="EMBL" id="PVV00745.1"/>
    </source>
</evidence>
<dbReference type="InterPro" id="IPR002872">
    <property type="entry name" value="Proline_DH_dom"/>
</dbReference>
<accession>A0A2T9Z877</accession>
<evidence type="ECO:0000256" key="6">
    <source>
        <dbReference type="RuleBase" id="RU364054"/>
    </source>
</evidence>
<dbReference type="OrthoDB" id="5464at2759"/>
<dbReference type="SUPFAM" id="SSF47473">
    <property type="entry name" value="EF-hand"/>
    <property type="match status" value="1"/>
</dbReference>
<dbReference type="GO" id="GO:0004657">
    <property type="term" value="F:proline dehydrogenase activity"/>
    <property type="evidence" value="ECO:0007669"/>
    <property type="project" value="UniProtKB-EC"/>
</dbReference>
<keyword evidence="9" id="KW-1185">Reference proteome</keyword>
<name>A0A2T9Z877_9FUNG</name>
<dbReference type="InterPro" id="IPR011992">
    <property type="entry name" value="EF-hand-dom_pair"/>
</dbReference>
<dbReference type="PANTHER" id="PTHR13914:SF0">
    <property type="entry name" value="PROLINE DEHYDROGENASE 1, MITOCHONDRIAL"/>
    <property type="match status" value="1"/>
</dbReference>
<comment type="function">
    <text evidence="6">Converts proline to delta-1-pyrroline-5-carboxylate.</text>
</comment>
<evidence type="ECO:0000256" key="2">
    <source>
        <dbReference type="ARBA" id="ARBA00012695"/>
    </source>
</evidence>
<sequence length="631" mass="71340">MQNFFISNKRLPRASLVRAVSFLPRLSALLSCITPTIRAYSTLPDEQSIGLSNPSEPKSQGQFKLNGTDNFLKSASTMNLVSAALVYKFCTMPKLVNSGPEIIDKLATLNLNFLSDPIIKKTFFDTFCAGENRPEVEATMARLKSNGINSLVGLSVEADVNISSLVGKKGEKMNLPVSEQEIQLRQEQNIRADVLTKDYIESINIASSQKNSIVALKLTCLIPVASMYRLSLSYLNIHRVLTETFALFPNKKINLEQFTNVFLKRLPAYKDGKISESEISTYSKELFEFYDLDHDGMVDQVDIEVGLNLENSISHNLFLSNEIDIVYGYTPLDPSYVNTSSFVRGVQKADFEDFTLLQRRLDKMCQHAENLGVEILIDGEHSYFQPVLDQATLYAMRKFNSLPNKSKSELTSDPASGYYQRRPVIMNTYQMFTKSGLCRLQYDFEKSKRLNYVFGAKLVRGAYLDLERKAASHFQYVSPIHETIEDTHNSYNSGVQFLISKIQETQDELNSVKTKSLFTAPENELAKNPVLFAASHNRNTVEMLVNEMIKRGITPEPRTVMFGQLLGMHDAVGYELAEFGVNVYKYVPYGPLHETIPFLVRRAQENSAVLSAAAKEVSLRNKEILRRLMFF</sequence>
<dbReference type="EC" id="1.5.5.2" evidence="2 6"/>
<evidence type="ECO:0000256" key="5">
    <source>
        <dbReference type="ARBA" id="ARBA00023062"/>
    </source>
</evidence>
<evidence type="ECO:0000256" key="1">
    <source>
        <dbReference type="ARBA" id="ARBA00005869"/>
    </source>
</evidence>
<dbReference type="Proteomes" id="UP000245609">
    <property type="component" value="Unassembled WGS sequence"/>
</dbReference>
<dbReference type="STRING" id="133381.A0A2T9Z877"/>
<dbReference type="GO" id="GO:0010133">
    <property type="term" value="P:L-proline catabolic process to L-glutamate"/>
    <property type="evidence" value="ECO:0007669"/>
    <property type="project" value="TreeGrafter"/>
</dbReference>
<comment type="catalytic activity">
    <reaction evidence="6">
        <text>L-proline + a quinone = (S)-1-pyrroline-5-carboxylate + a quinol + H(+)</text>
        <dbReference type="Rhea" id="RHEA:23784"/>
        <dbReference type="ChEBI" id="CHEBI:15378"/>
        <dbReference type="ChEBI" id="CHEBI:17388"/>
        <dbReference type="ChEBI" id="CHEBI:24646"/>
        <dbReference type="ChEBI" id="CHEBI:60039"/>
        <dbReference type="ChEBI" id="CHEBI:132124"/>
        <dbReference type="EC" id="1.5.5.2"/>
    </reaction>
</comment>
<evidence type="ECO:0000313" key="9">
    <source>
        <dbReference type="Proteomes" id="UP000245609"/>
    </source>
</evidence>
<comment type="similarity">
    <text evidence="1 6">Belongs to the proline oxidase family.</text>
</comment>
<dbReference type="InterPro" id="IPR015659">
    <property type="entry name" value="Proline_oxidase"/>
</dbReference>
<dbReference type="Gene3D" id="3.20.20.220">
    <property type="match status" value="2"/>
</dbReference>
<feature type="domain" description="Proline dehydrogenase" evidence="7">
    <location>
        <begin position="307"/>
        <end position="612"/>
    </location>
</feature>
<dbReference type="EMBL" id="MBFS01001673">
    <property type="protein sequence ID" value="PVV00745.1"/>
    <property type="molecule type" value="Genomic_DNA"/>
</dbReference>
<keyword evidence="6" id="KW-0285">Flavoprotein</keyword>
<keyword evidence="3" id="KW-0106">Calcium</keyword>
<dbReference type="GO" id="GO:0005739">
    <property type="term" value="C:mitochondrion"/>
    <property type="evidence" value="ECO:0007669"/>
    <property type="project" value="TreeGrafter"/>
</dbReference>
<proteinExistence type="inferred from homology"/>
<dbReference type="GO" id="GO:0071949">
    <property type="term" value="F:FAD binding"/>
    <property type="evidence" value="ECO:0007669"/>
    <property type="project" value="TreeGrafter"/>
</dbReference>
<keyword evidence="6" id="KW-0274">FAD</keyword>
<dbReference type="PANTHER" id="PTHR13914">
    <property type="entry name" value="PROLINE OXIDASE"/>
    <property type="match status" value="1"/>
</dbReference>
<dbReference type="SUPFAM" id="SSF51730">
    <property type="entry name" value="FAD-linked oxidoreductase"/>
    <property type="match status" value="1"/>
</dbReference>
<dbReference type="Pfam" id="PF01619">
    <property type="entry name" value="Pro_dh"/>
    <property type="match status" value="1"/>
</dbReference>
<dbReference type="InterPro" id="IPR018247">
    <property type="entry name" value="EF_Hand_1_Ca_BS"/>
</dbReference>
<keyword evidence="5 6" id="KW-0642">Proline metabolism</keyword>
<comment type="cofactor">
    <cofactor evidence="6">
        <name>FAD</name>
        <dbReference type="ChEBI" id="CHEBI:57692"/>
    </cofactor>
</comment>
<evidence type="ECO:0000256" key="3">
    <source>
        <dbReference type="ARBA" id="ARBA00022837"/>
    </source>
</evidence>
<dbReference type="AlphaFoldDB" id="A0A2T9Z877"/>
<evidence type="ECO:0000256" key="4">
    <source>
        <dbReference type="ARBA" id="ARBA00023002"/>
    </source>
</evidence>
<organism evidence="8 9">
    <name type="scientific">Smittium megazygosporum</name>
    <dbReference type="NCBI Taxonomy" id="133381"/>
    <lineage>
        <taxon>Eukaryota</taxon>
        <taxon>Fungi</taxon>
        <taxon>Fungi incertae sedis</taxon>
        <taxon>Zoopagomycota</taxon>
        <taxon>Kickxellomycotina</taxon>
        <taxon>Harpellomycetes</taxon>
        <taxon>Harpellales</taxon>
        <taxon>Legeriomycetaceae</taxon>
        <taxon>Smittium</taxon>
    </lineage>
</organism>
<gene>
    <name evidence="8" type="ORF">BB560_004861</name>
</gene>
<evidence type="ECO:0000259" key="7">
    <source>
        <dbReference type="Pfam" id="PF01619"/>
    </source>
</evidence>
<reference evidence="8 9" key="1">
    <citation type="journal article" date="2018" name="MBio">
        <title>Comparative Genomics Reveals the Core Gene Toolbox for the Fungus-Insect Symbiosis.</title>
        <authorList>
            <person name="Wang Y."/>
            <person name="Stata M."/>
            <person name="Wang W."/>
            <person name="Stajich J.E."/>
            <person name="White M.M."/>
            <person name="Moncalvo J.M."/>
        </authorList>
    </citation>
    <scope>NUCLEOTIDE SEQUENCE [LARGE SCALE GENOMIC DNA]</scope>
    <source>
        <strain evidence="8 9">SC-DP-2</strain>
    </source>
</reference>
<comment type="caution">
    <text evidence="8">The sequence shown here is derived from an EMBL/GenBank/DDBJ whole genome shotgun (WGS) entry which is preliminary data.</text>
</comment>
<keyword evidence="4 6" id="KW-0560">Oxidoreductase</keyword>
<protein>
    <recommendedName>
        <fullName evidence="2 6">Proline dehydrogenase</fullName>
        <ecNumber evidence="2 6">1.5.5.2</ecNumber>
    </recommendedName>
</protein>